<feature type="transmembrane region" description="Helical" evidence="9">
    <location>
        <begin position="113"/>
        <end position="135"/>
    </location>
</feature>
<organism evidence="12 13">
    <name type="scientific">Lymnaea stagnalis</name>
    <name type="common">Great pond snail</name>
    <name type="synonym">Helix stagnalis</name>
    <dbReference type="NCBI Taxonomy" id="6523"/>
    <lineage>
        <taxon>Eukaryota</taxon>
        <taxon>Metazoa</taxon>
        <taxon>Spiralia</taxon>
        <taxon>Lophotrochozoa</taxon>
        <taxon>Mollusca</taxon>
        <taxon>Gastropoda</taxon>
        <taxon>Heterobranchia</taxon>
        <taxon>Euthyneura</taxon>
        <taxon>Panpulmonata</taxon>
        <taxon>Hygrophila</taxon>
        <taxon>Lymnaeoidea</taxon>
        <taxon>Lymnaeidae</taxon>
        <taxon>Lymnaea</taxon>
    </lineage>
</organism>
<keyword evidence="6 9" id="KW-1133">Transmembrane helix</keyword>
<evidence type="ECO:0000256" key="1">
    <source>
        <dbReference type="ARBA" id="ARBA00004141"/>
    </source>
</evidence>
<comment type="caution">
    <text evidence="12">The sequence shown here is derived from an EMBL/GenBank/DDBJ whole genome shotgun (WGS) entry which is preliminary data.</text>
</comment>
<evidence type="ECO:0000256" key="6">
    <source>
        <dbReference type="ARBA" id="ARBA00022989"/>
    </source>
</evidence>
<keyword evidence="4" id="KW-0813">Transport</keyword>
<dbReference type="PANTHER" id="PTHR11827:SF72">
    <property type="entry name" value="GH08340P"/>
    <property type="match status" value="1"/>
</dbReference>
<gene>
    <name evidence="12" type="ORF">GSLYS_00014666001</name>
</gene>
<feature type="transmembrane region" description="Helical" evidence="9">
    <location>
        <begin position="380"/>
        <end position="402"/>
    </location>
</feature>
<dbReference type="Gene3D" id="1.20.1740.10">
    <property type="entry name" value="Amino acid/polyamine transporter I"/>
    <property type="match status" value="1"/>
</dbReference>
<dbReference type="Pfam" id="PF03522">
    <property type="entry name" value="SLC12"/>
    <property type="match status" value="1"/>
</dbReference>
<dbReference type="InterPro" id="IPR018491">
    <property type="entry name" value="SLC12_C"/>
</dbReference>
<comment type="subcellular location">
    <subcellularLocation>
        <location evidence="1">Membrane</location>
        <topology evidence="1">Multi-pass membrane protein</topology>
    </subcellularLocation>
</comment>
<dbReference type="EMBL" id="CAXITT010000410">
    <property type="protein sequence ID" value="CAL1541024.1"/>
    <property type="molecule type" value="Genomic_DNA"/>
</dbReference>
<dbReference type="PANTHER" id="PTHR11827">
    <property type="entry name" value="SOLUTE CARRIER FAMILY 12, CATION COTRANSPORTERS"/>
    <property type="match status" value="1"/>
</dbReference>
<feature type="transmembrane region" description="Helical" evidence="9">
    <location>
        <begin position="456"/>
        <end position="478"/>
    </location>
</feature>
<name>A0AAV2I2Y6_LYMST</name>
<evidence type="ECO:0000256" key="2">
    <source>
        <dbReference type="ARBA" id="ARBA00010593"/>
    </source>
</evidence>
<sequence>MSLNTANDDVENYGADTASDSDSEHTPLLVGSSSKDSFFNRRLRRLTRSLSVASIRREDGEPILSAAASQRVLGTFAGVFCPVALSMFSTLLYLRGGFVVGQAGLLETFSQLILAYFILSMTVLSICAISTNGALEGGGAYYMISRALGPEFGGSIGFLFYVAQVLSCALYVVGFVEGILENFGQGGSFVSPGNGLPDDTDWWKYLYSTISLFICLIICLIGGAMFARTSAMILLIVVVCTLSVMISVFAKNYNILVDIPDNNPYANFSGNNTPSGLYTGLNATTMRDNLFSNYTIDYSTSKEMDYATVFAILFSSVTGILNGANMSGELKDPSKSIPRGTISAVCFTFSTYMILSTLIAGSCTRYLLINDYVFLQQVNIWKPFVVIGIFASTLSASLGNLIGGSRILQALGNDQLFWFLLKPATITTKSGNPLVSVFITWFLVQIVLLIGKLNAIAPVTAVFFLLSYASVNLACLALELASAPNFRPTFVYFTWHTCTLGILGSMTMCFMISAMYTSISLALMFLFAILLHFRSLPTTWGSISQALIFHQVRKYLLMLDPRKSHIKFWRPQILLMVSNPRQSCELMVFCNDIKKSGLYVIGHVKVGKLEDFPTDPILDETPRWQQLVSHMKIKAFIELTLAPSVGVGFQQLVRISGLGGMKVNTVCFGFYDDTMPTDSLLKTKIRKRRFFLGTELSNFQDFDSFFETPRSGNDKHLDITQYVGLIQDALKLQKNVFLCRNFQLLNKESILQPNDKSYIDVWPVNFFRPDTTSYFDNTCLFMLQLACILTMQSGWKSHTELRVFLCVQSISENTAVKEKKLSTFLQQLRIQAKIVIVSFEQLLQRFNSDADHGVHEIRTAAFHESESETSDVKMHDYNEVPHDYLQAVNALLQDHLNQSAVTFLYLPRPPTSADQYPDYLEQLTAISNWSHPTVFVHGLQPVTSTAL</sequence>
<feature type="transmembrane region" description="Helical" evidence="9">
    <location>
        <begin position="72"/>
        <end position="93"/>
    </location>
</feature>
<dbReference type="GO" id="GO:0055075">
    <property type="term" value="P:potassium ion homeostasis"/>
    <property type="evidence" value="ECO:0007669"/>
    <property type="project" value="TreeGrafter"/>
</dbReference>
<evidence type="ECO:0000259" key="10">
    <source>
        <dbReference type="Pfam" id="PF00324"/>
    </source>
</evidence>
<dbReference type="GO" id="GO:0016020">
    <property type="term" value="C:membrane"/>
    <property type="evidence" value="ECO:0007669"/>
    <property type="project" value="UniProtKB-SubCell"/>
</dbReference>
<evidence type="ECO:0000256" key="5">
    <source>
        <dbReference type="ARBA" id="ARBA00022692"/>
    </source>
</evidence>
<dbReference type="Proteomes" id="UP001497497">
    <property type="component" value="Unassembled WGS sequence"/>
</dbReference>
<evidence type="ECO:0000256" key="4">
    <source>
        <dbReference type="ARBA" id="ARBA00022448"/>
    </source>
</evidence>
<feature type="transmembrane region" description="Helical" evidence="9">
    <location>
        <begin position="345"/>
        <end position="368"/>
    </location>
</feature>
<evidence type="ECO:0000313" key="13">
    <source>
        <dbReference type="Proteomes" id="UP001497497"/>
    </source>
</evidence>
<feature type="transmembrane region" description="Helical" evidence="9">
    <location>
        <begin position="205"/>
        <end position="226"/>
    </location>
</feature>
<dbReference type="GO" id="GO:0055064">
    <property type="term" value="P:chloride ion homeostasis"/>
    <property type="evidence" value="ECO:0007669"/>
    <property type="project" value="TreeGrafter"/>
</dbReference>
<feature type="transmembrane region" description="Helical" evidence="9">
    <location>
        <begin position="306"/>
        <end position="324"/>
    </location>
</feature>
<protein>
    <recommendedName>
        <fullName evidence="3">Solute carrier family 12 member 9</fullName>
    </recommendedName>
</protein>
<evidence type="ECO:0000256" key="7">
    <source>
        <dbReference type="ARBA" id="ARBA00023136"/>
    </source>
</evidence>
<accession>A0AAV2I2Y6</accession>
<dbReference type="FunFam" id="1.20.1740.10:FF:000013">
    <property type="entry name" value="Solute carrier family 12 member"/>
    <property type="match status" value="1"/>
</dbReference>
<feature type="region of interest" description="Disordered" evidence="8">
    <location>
        <begin position="1"/>
        <end position="29"/>
    </location>
</feature>
<feature type="transmembrane region" description="Helical" evidence="9">
    <location>
        <begin position="431"/>
        <end position="450"/>
    </location>
</feature>
<feature type="domain" description="Amino acid permease/ SLC12A" evidence="10">
    <location>
        <begin position="85"/>
        <end position="574"/>
    </location>
</feature>
<keyword evidence="13" id="KW-1185">Reference proteome</keyword>
<evidence type="ECO:0000313" key="12">
    <source>
        <dbReference type="EMBL" id="CAL1541024.1"/>
    </source>
</evidence>
<dbReference type="GO" id="GO:0006884">
    <property type="term" value="P:cell volume homeostasis"/>
    <property type="evidence" value="ECO:0007669"/>
    <property type="project" value="TreeGrafter"/>
</dbReference>
<dbReference type="Pfam" id="PF00324">
    <property type="entry name" value="AA_permease"/>
    <property type="match status" value="1"/>
</dbReference>
<dbReference type="InterPro" id="IPR004841">
    <property type="entry name" value="AA-permease/SLC12A_dom"/>
</dbReference>
<comment type="similarity">
    <text evidence="2">Belongs to the SLC12A transporter family.</text>
</comment>
<proteinExistence type="inferred from homology"/>
<feature type="transmembrane region" description="Helical" evidence="9">
    <location>
        <begin position="233"/>
        <end position="250"/>
    </location>
</feature>
<keyword evidence="7 9" id="KW-0472">Membrane</keyword>
<evidence type="ECO:0000256" key="3">
    <source>
        <dbReference type="ARBA" id="ARBA00019359"/>
    </source>
</evidence>
<evidence type="ECO:0000259" key="11">
    <source>
        <dbReference type="Pfam" id="PF03522"/>
    </source>
</evidence>
<evidence type="ECO:0000256" key="8">
    <source>
        <dbReference type="SAM" id="MobiDB-lite"/>
    </source>
</evidence>
<feature type="domain" description="SLC12A transporter C-terminal" evidence="11">
    <location>
        <begin position="587"/>
        <end position="673"/>
    </location>
</feature>
<keyword evidence="5 9" id="KW-0812">Transmembrane</keyword>
<dbReference type="AlphaFoldDB" id="A0AAV2I2Y6"/>
<feature type="transmembrane region" description="Helical" evidence="9">
    <location>
        <begin position="156"/>
        <end position="176"/>
    </location>
</feature>
<dbReference type="InterPro" id="IPR004842">
    <property type="entry name" value="SLC12A_fam"/>
</dbReference>
<evidence type="ECO:0000256" key="9">
    <source>
        <dbReference type="SAM" id="Phobius"/>
    </source>
</evidence>
<dbReference type="GO" id="GO:0015379">
    <property type="term" value="F:potassium:chloride symporter activity"/>
    <property type="evidence" value="ECO:0007669"/>
    <property type="project" value="TreeGrafter"/>
</dbReference>
<reference evidence="12 13" key="1">
    <citation type="submission" date="2024-04" db="EMBL/GenBank/DDBJ databases">
        <authorList>
            <consortium name="Genoscope - CEA"/>
            <person name="William W."/>
        </authorList>
    </citation>
    <scope>NUCLEOTIDE SEQUENCE [LARGE SCALE GENOMIC DNA]</scope>
</reference>